<accession>A0A0P0XD15</accession>
<dbReference type="AlphaFoldDB" id="A0A0P0XD15"/>
<sequence length="169" mass="18369">MAVESGEFVVVPLLAHPQDSASEPGPFTDHRAPFANRDTRARLTVAVADTNGADVLARERGVPSREAIRVQNRTPPSWAYVSESNILARETGEPLLLLDKHRTAGVGVAVGFTREHGMSFGNGGRRHCLRRKPVTDNMNRGGGSDEHNDVTWYGWVGAEISEPTDISLT</sequence>
<dbReference type="EMBL" id="AP014964">
    <property type="protein sequence ID" value="BAT04121.1"/>
    <property type="molecule type" value="Genomic_DNA"/>
</dbReference>
<keyword evidence="2" id="KW-1185">Reference proteome</keyword>
<protein>
    <submittedName>
        <fullName evidence="1">Os08g0183800 protein</fullName>
    </submittedName>
</protein>
<reference evidence="1 2" key="2">
    <citation type="journal article" date="2013" name="Plant Cell Physiol.">
        <title>Rice Annotation Project Database (RAP-DB): an integrative and interactive database for rice genomics.</title>
        <authorList>
            <person name="Sakai H."/>
            <person name="Lee S.S."/>
            <person name="Tanaka T."/>
            <person name="Numa H."/>
            <person name="Kim J."/>
            <person name="Kawahara Y."/>
            <person name="Wakimoto H."/>
            <person name="Yang C.C."/>
            <person name="Iwamoto M."/>
            <person name="Abe T."/>
            <person name="Yamada Y."/>
            <person name="Muto A."/>
            <person name="Inokuchi H."/>
            <person name="Ikemura T."/>
            <person name="Matsumoto T."/>
            <person name="Sasaki T."/>
            <person name="Itoh T."/>
        </authorList>
    </citation>
    <scope>NUCLEOTIDE SEQUENCE [LARGE SCALE GENOMIC DNA]</scope>
    <source>
        <strain evidence="2">cv. Nipponbare</strain>
    </source>
</reference>
<dbReference type="Proteomes" id="UP000059680">
    <property type="component" value="Chromosome 8"/>
</dbReference>
<evidence type="ECO:0000313" key="1">
    <source>
        <dbReference type="EMBL" id="BAT04121.1"/>
    </source>
</evidence>
<reference evidence="2" key="1">
    <citation type="journal article" date="2005" name="Nature">
        <title>The map-based sequence of the rice genome.</title>
        <authorList>
            <consortium name="International rice genome sequencing project (IRGSP)"/>
            <person name="Matsumoto T."/>
            <person name="Wu J."/>
            <person name="Kanamori H."/>
            <person name="Katayose Y."/>
            <person name="Fujisawa M."/>
            <person name="Namiki N."/>
            <person name="Mizuno H."/>
            <person name="Yamamoto K."/>
            <person name="Antonio B.A."/>
            <person name="Baba T."/>
            <person name="Sakata K."/>
            <person name="Nagamura Y."/>
            <person name="Aoki H."/>
            <person name="Arikawa K."/>
            <person name="Arita K."/>
            <person name="Bito T."/>
            <person name="Chiden Y."/>
            <person name="Fujitsuka N."/>
            <person name="Fukunaka R."/>
            <person name="Hamada M."/>
            <person name="Harada C."/>
            <person name="Hayashi A."/>
            <person name="Hijishita S."/>
            <person name="Honda M."/>
            <person name="Hosokawa S."/>
            <person name="Ichikawa Y."/>
            <person name="Idonuma A."/>
            <person name="Iijima M."/>
            <person name="Ikeda M."/>
            <person name="Ikeno M."/>
            <person name="Ito K."/>
            <person name="Ito S."/>
            <person name="Ito T."/>
            <person name="Ito Y."/>
            <person name="Ito Y."/>
            <person name="Iwabuchi A."/>
            <person name="Kamiya K."/>
            <person name="Karasawa W."/>
            <person name="Kurita K."/>
            <person name="Katagiri S."/>
            <person name="Kikuta A."/>
            <person name="Kobayashi H."/>
            <person name="Kobayashi N."/>
            <person name="Machita K."/>
            <person name="Maehara T."/>
            <person name="Masukawa M."/>
            <person name="Mizubayashi T."/>
            <person name="Mukai Y."/>
            <person name="Nagasaki H."/>
            <person name="Nagata Y."/>
            <person name="Naito S."/>
            <person name="Nakashima M."/>
            <person name="Nakama Y."/>
            <person name="Nakamichi Y."/>
            <person name="Nakamura M."/>
            <person name="Meguro A."/>
            <person name="Negishi M."/>
            <person name="Ohta I."/>
            <person name="Ohta T."/>
            <person name="Okamoto M."/>
            <person name="Ono N."/>
            <person name="Saji S."/>
            <person name="Sakaguchi M."/>
            <person name="Sakai K."/>
            <person name="Shibata M."/>
            <person name="Shimokawa T."/>
            <person name="Song J."/>
            <person name="Takazaki Y."/>
            <person name="Terasawa K."/>
            <person name="Tsugane M."/>
            <person name="Tsuji K."/>
            <person name="Ueda S."/>
            <person name="Waki K."/>
            <person name="Yamagata H."/>
            <person name="Yamamoto M."/>
            <person name="Yamamoto S."/>
            <person name="Yamane H."/>
            <person name="Yoshiki S."/>
            <person name="Yoshihara R."/>
            <person name="Yukawa K."/>
            <person name="Zhong H."/>
            <person name="Yano M."/>
            <person name="Yuan Q."/>
            <person name="Ouyang S."/>
            <person name="Liu J."/>
            <person name="Jones K.M."/>
            <person name="Gansberger K."/>
            <person name="Moffat K."/>
            <person name="Hill J."/>
            <person name="Bera J."/>
            <person name="Fadrosh D."/>
            <person name="Jin S."/>
            <person name="Johri S."/>
            <person name="Kim M."/>
            <person name="Overton L."/>
            <person name="Reardon M."/>
            <person name="Tsitrin T."/>
            <person name="Vuong H."/>
            <person name="Weaver B."/>
            <person name="Ciecko A."/>
            <person name="Tallon L."/>
            <person name="Jackson J."/>
            <person name="Pai G."/>
            <person name="Aken S.V."/>
            <person name="Utterback T."/>
            <person name="Reidmuller S."/>
            <person name="Feldblyum T."/>
            <person name="Hsiao J."/>
            <person name="Zismann V."/>
            <person name="Iobst S."/>
            <person name="de Vazeille A.R."/>
            <person name="Buell C.R."/>
            <person name="Ying K."/>
            <person name="Li Y."/>
            <person name="Lu T."/>
            <person name="Huang Y."/>
            <person name="Zhao Q."/>
            <person name="Feng Q."/>
            <person name="Zhang L."/>
            <person name="Zhu J."/>
            <person name="Weng Q."/>
            <person name="Mu J."/>
            <person name="Lu Y."/>
            <person name="Fan D."/>
            <person name="Liu Y."/>
            <person name="Guan J."/>
            <person name="Zhang Y."/>
            <person name="Yu S."/>
            <person name="Liu X."/>
            <person name="Zhang Y."/>
            <person name="Hong G."/>
            <person name="Han B."/>
            <person name="Choisne N."/>
            <person name="Demange N."/>
            <person name="Orjeda G."/>
            <person name="Samain S."/>
            <person name="Cattolico L."/>
            <person name="Pelletier E."/>
            <person name="Couloux A."/>
            <person name="Segurens B."/>
            <person name="Wincker P."/>
            <person name="D'Hont A."/>
            <person name="Scarpelli C."/>
            <person name="Weissenbach J."/>
            <person name="Salanoubat M."/>
            <person name="Quetier F."/>
            <person name="Yu Y."/>
            <person name="Kim H.R."/>
            <person name="Rambo T."/>
            <person name="Currie J."/>
            <person name="Collura K."/>
            <person name="Luo M."/>
            <person name="Yang T."/>
            <person name="Ammiraju J.S.S."/>
            <person name="Engler F."/>
            <person name="Soderlund C."/>
            <person name="Wing R.A."/>
            <person name="Palmer L.E."/>
            <person name="de la Bastide M."/>
            <person name="Spiegel L."/>
            <person name="Nascimento L."/>
            <person name="Zutavern T."/>
            <person name="O'Shaughnessy A."/>
            <person name="Dike S."/>
            <person name="Dedhia N."/>
            <person name="Preston R."/>
            <person name="Balija V."/>
            <person name="McCombie W.R."/>
            <person name="Chow T."/>
            <person name="Chen H."/>
            <person name="Chung M."/>
            <person name="Chen C."/>
            <person name="Shaw J."/>
            <person name="Wu H."/>
            <person name="Hsiao K."/>
            <person name="Chao Y."/>
            <person name="Chu M."/>
            <person name="Cheng C."/>
            <person name="Hour A."/>
            <person name="Lee P."/>
            <person name="Lin S."/>
            <person name="Lin Y."/>
            <person name="Liou J."/>
            <person name="Liu S."/>
            <person name="Hsing Y."/>
            <person name="Raghuvanshi S."/>
            <person name="Mohanty A."/>
            <person name="Bharti A.K."/>
            <person name="Gaur A."/>
            <person name="Gupta V."/>
            <person name="Kumar D."/>
            <person name="Ravi V."/>
            <person name="Vij S."/>
            <person name="Kapur A."/>
            <person name="Khurana P."/>
            <person name="Khurana P."/>
            <person name="Khurana J.P."/>
            <person name="Tyagi A.K."/>
            <person name="Gaikwad K."/>
            <person name="Singh A."/>
            <person name="Dalal V."/>
            <person name="Srivastava S."/>
            <person name="Dixit A."/>
            <person name="Pal A.K."/>
            <person name="Ghazi I.A."/>
            <person name="Yadav M."/>
            <person name="Pandit A."/>
            <person name="Bhargava A."/>
            <person name="Sureshbabu K."/>
            <person name="Batra K."/>
            <person name="Sharma T.R."/>
            <person name="Mohapatra T."/>
            <person name="Singh N.K."/>
            <person name="Messing J."/>
            <person name="Nelson A.B."/>
            <person name="Fuks G."/>
            <person name="Kavchok S."/>
            <person name="Keizer G."/>
            <person name="Linton E."/>
            <person name="Llaca V."/>
            <person name="Song R."/>
            <person name="Tanyolac B."/>
            <person name="Young S."/>
            <person name="Ho-Il K."/>
            <person name="Hahn J.H."/>
            <person name="Sangsakoo G."/>
            <person name="Vanavichit A."/>
            <person name="de Mattos Luiz.A.T."/>
            <person name="Zimmer P.D."/>
            <person name="Malone G."/>
            <person name="Dellagostin O."/>
            <person name="de Oliveira A.C."/>
            <person name="Bevan M."/>
            <person name="Bancroft I."/>
            <person name="Minx P."/>
            <person name="Cordum H."/>
            <person name="Wilson R."/>
            <person name="Cheng Z."/>
            <person name="Jin W."/>
            <person name="Jiang J."/>
            <person name="Leong S.A."/>
            <person name="Iwama H."/>
            <person name="Gojobori T."/>
            <person name="Itoh T."/>
            <person name="Niimura Y."/>
            <person name="Fujii Y."/>
            <person name="Habara T."/>
            <person name="Sakai H."/>
            <person name="Sato Y."/>
            <person name="Wilson G."/>
            <person name="Kumar K."/>
            <person name="McCouch S."/>
            <person name="Juretic N."/>
            <person name="Hoen D."/>
            <person name="Wright S."/>
            <person name="Bruskiewich R."/>
            <person name="Bureau T."/>
            <person name="Miyao A."/>
            <person name="Hirochika H."/>
            <person name="Nishikawa T."/>
            <person name="Kadowaki K."/>
            <person name="Sugiura M."/>
            <person name="Burr B."/>
            <person name="Sasaki T."/>
        </authorList>
    </citation>
    <scope>NUCLEOTIDE SEQUENCE [LARGE SCALE GENOMIC DNA]</scope>
    <source>
        <strain evidence="2">cv. Nipponbare</strain>
    </source>
</reference>
<proteinExistence type="predicted"/>
<organism evidence="1 2">
    <name type="scientific">Oryza sativa subsp. japonica</name>
    <name type="common">Rice</name>
    <dbReference type="NCBI Taxonomy" id="39947"/>
    <lineage>
        <taxon>Eukaryota</taxon>
        <taxon>Viridiplantae</taxon>
        <taxon>Streptophyta</taxon>
        <taxon>Embryophyta</taxon>
        <taxon>Tracheophyta</taxon>
        <taxon>Spermatophyta</taxon>
        <taxon>Magnoliopsida</taxon>
        <taxon>Liliopsida</taxon>
        <taxon>Poales</taxon>
        <taxon>Poaceae</taxon>
        <taxon>BOP clade</taxon>
        <taxon>Oryzoideae</taxon>
        <taxon>Oryzeae</taxon>
        <taxon>Oryzinae</taxon>
        <taxon>Oryza</taxon>
        <taxon>Oryza sativa</taxon>
    </lineage>
</organism>
<reference evidence="1 2" key="3">
    <citation type="journal article" date="2013" name="Rice">
        <title>Improvement of the Oryza sativa Nipponbare reference genome using next generation sequence and optical map data.</title>
        <authorList>
            <person name="Kawahara Y."/>
            <person name="de la Bastide M."/>
            <person name="Hamilton J.P."/>
            <person name="Kanamori H."/>
            <person name="McCombie W.R."/>
            <person name="Ouyang S."/>
            <person name="Schwartz D.C."/>
            <person name="Tanaka T."/>
            <person name="Wu J."/>
            <person name="Zhou S."/>
            <person name="Childs K.L."/>
            <person name="Davidson R.M."/>
            <person name="Lin H."/>
            <person name="Quesada-Ocampo L."/>
            <person name="Vaillancourt B."/>
            <person name="Sakai H."/>
            <person name="Lee S.S."/>
            <person name="Kim J."/>
            <person name="Numa H."/>
            <person name="Itoh T."/>
            <person name="Buell C.R."/>
            <person name="Matsumoto T."/>
        </authorList>
    </citation>
    <scope>NUCLEOTIDE SEQUENCE [LARGE SCALE GENOMIC DNA]</scope>
    <source>
        <strain evidence="2">cv. Nipponbare</strain>
    </source>
</reference>
<name>A0A0P0XD15_ORYSJ</name>
<dbReference type="PaxDb" id="39947-A0A0P0XD15"/>
<dbReference type="InParanoid" id="A0A0P0XD15"/>
<evidence type="ECO:0000313" key="2">
    <source>
        <dbReference type="Proteomes" id="UP000059680"/>
    </source>
</evidence>
<gene>
    <name evidence="1" type="ordered locus">Os08g0183800</name>
    <name evidence="1" type="ORF">OSNPB_080183800</name>
</gene>